<keyword evidence="11" id="KW-1185">Reference proteome</keyword>
<keyword evidence="4 8" id="KW-0560">Oxidoreductase</keyword>
<dbReference type="Pfam" id="PF00067">
    <property type="entry name" value="p450"/>
    <property type="match status" value="1"/>
</dbReference>
<evidence type="ECO:0000313" key="11">
    <source>
        <dbReference type="Proteomes" id="UP001320420"/>
    </source>
</evidence>
<comment type="similarity">
    <text evidence="2 8">Belongs to the cytochrome P450 family.</text>
</comment>
<feature type="binding site" description="axial binding residue" evidence="7">
    <location>
        <position position="487"/>
    </location>
    <ligand>
        <name>heme</name>
        <dbReference type="ChEBI" id="CHEBI:30413"/>
    </ligand>
    <ligandPart>
        <name>Fe</name>
        <dbReference type="ChEBI" id="CHEBI:18248"/>
    </ligandPart>
</feature>
<keyword evidence="5 7" id="KW-0408">Iron</keyword>
<keyword evidence="9" id="KW-1133">Transmembrane helix</keyword>
<comment type="caution">
    <text evidence="10">The sequence shown here is derived from an EMBL/GenBank/DDBJ whole genome shotgun (WGS) entry which is preliminary data.</text>
</comment>
<name>A0AAN9YVY0_9PEZI</name>
<dbReference type="InterPro" id="IPR017972">
    <property type="entry name" value="Cyt_P450_CS"/>
</dbReference>
<dbReference type="PANTHER" id="PTHR24287">
    <property type="entry name" value="P450, PUTATIVE (EUROFUNG)-RELATED"/>
    <property type="match status" value="1"/>
</dbReference>
<dbReference type="InterPro" id="IPR001128">
    <property type="entry name" value="Cyt_P450"/>
</dbReference>
<dbReference type="GO" id="GO:0016705">
    <property type="term" value="F:oxidoreductase activity, acting on paired donors, with incorporation or reduction of molecular oxygen"/>
    <property type="evidence" value="ECO:0007669"/>
    <property type="project" value="InterPro"/>
</dbReference>
<proteinExistence type="inferred from homology"/>
<gene>
    <name evidence="10" type="ORF">SLS62_002110</name>
</gene>
<dbReference type="PRINTS" id="PR00385">
    <property type="entry name" value="P450"/>
</dbReference>
<evidence type="ECO:0000256" key="6">
    <source>
        <dbReference type="ARBA" id="ARBA00023033"/>
    </source>
</evidence>
<feature type="transmembrane region" description="Helical" evidence="9">
    <location>
        <begin position="16"/>
        <end position="37"/>
    </location>
</feature>
<evidence type="ECO:0000313" key="10">
    <source>
        <dbReference type="EMBL" id="KAK7755825.1"/>
    </source>
</evidence>
<dbReference type="GO" id="GO:0004497">
    <property type="term" value="F:monooxygenase activity"/>
    <property type="evidence" value="ECO:0007669"/>
    <property type="project" value="UniProtKB-KW"/>
</dbReference>
<dbReference type="InterPro" id="IPR047146">
    <property type="entry name" value="Cyt_P450_E_CYP52_fungi"/>
</dbReference>
<evidence type="ECO:0000256" key="1">
    <source>
        <dbReference type="ARBA" id="ARBA00001971"/>
    </source>
</evidence>
<evidence type="ECO:0000256" key="7">
    <source>
        <dbReference type="PIRSR" id="PIRSR602401-1"/>
    </source>
</evidence>
<dbReference type="Proteomes" id="UP001320420">
    <property type="component" value="Unassembled WGS sequence"/>
</dbReference>
<keyword evidence="3 7" id="KW-0479">Metal-binding</keyword>
<comment type="cofactor">
    <cofactor evidence="1 7">
        <name>heme</name>
        <dbReference type="ChEBI" id="CHEBI:30413"/>
    </cofactor>
</comment>
<dbReference type="Gene3D" id="1.10.630.10">
    <property type="entry name" value="Cytochrome P450"/>
    <property type="match status" value="1"/>
</dbReference>
<evidence type="ECO:0000256" key="9">
    <source>
        <dbReference type="SAM" id="Phobius"/>
    </source>
</evidence>
<dbReference type="PRINTS" id="PR00463">
    <property type="entry name" value="EP450I"/>
</dbReference>
<evidence type="ECO:0000256" key="4">
    <source>
        <dbReference type="ARBA" id="ARBA00023002"/>
    </source>
</evidence>
<dbReference type="PANTHER" id="PTHR24287:SF17">
    <property type="entry name" value="P450, PUTATIVE (EUROFUNG)-RELATED"/>
    <property type="match status" value="1"/>
</dbReference>
<protein>
    <recommendedName>
        <fullName evidence="12">Cytochrome P450</fullName>
    </recommendedName>
</protein>
<organism evidence="10 11">
    <name type="scientific">Diatrype stigma</name>
    <dbReference type="NCBI Taxonomy" id="117547"/>
    <lineage>
        <taxon>Eukaryota</taxon>
        <taxon>Fungi</taxon>
        <taxon>Dikarya</taxon>
        <taxon>Ascomycota</taxon>
        <taxon>Pezizomycotina</taxon>
        <taxon>Sordariomycetes</taxon>
        <taxon>Xylariomycetidae</taxon>
        <taxon>Xylariales</taxon>
        <taxon>Diatrypaceae</taxon>
        <taxon>Diatrype</taxon>
    </lineage>
</organism>
<keyword evidence="9" id="KW-0812">Transmembrane</keyword>
<evidence type="ECO:0000256" key="3">
    <source>
        <dbReference type="ARBA" id="ARBA00022723"/>
    </source>
</evidence>
<dbReference type="InterPro" id="IPR036396">
    <property type="entry name" value="Cyt_P450_sf"/>
</dbReference>
<dbReference type="SUPFAM" id="SSF48264">
    <property type="entry name" value="Cytochrome P450"/>
    <property type="match status" value="1"/>
</dbReference>
<dbReference type="CDD" id="cd11063">
    <property type="entry name" value="CYP52"/>
    <property type="match status" value="1"/>
</dbReference>
<dbReference type="EMBL" id="JAKJXP020000010">
    <property type="protein sequence ID" value="KAK7755825.1"/>
    <property type="molecule type" value="Genomic_DNA"/>
</dbReference>
<keyword evidence="9" id="KW-0472">Membrane</keyword>
<dbReference type="PROSITE" id="PS00086">
    <property type="entry name" value="CYTOCHROME_P450"/>
    <property type="match status" value="1"/>
</dbReference>
<dbReference type="GO" id="GO:0005506">
    <property type="term" value="F:iron ion binding"/>
    <property type="evidence" value="ECO:0007669"/>
    <property type="project" value="InterPro"/>
</dbReference>
<dbReference type="AlphaFoldDB" id="A0AAN9YVY0"/>
<evidence type="ECO:0000256" key="5">
    <source>
        <dbReference type="ARBA" id="ARBA00023004"/>
    </source>
</evidence>
<keyword evidence="7 8" id="KW-0349">Heme</keyword>
<evidence type="ECO:0000256" key="8">
    <source>
        <dbReference type="RuleBase" id="RU000461"/>
    </source>
</evidence>
<dbReference type="InterPro" id="IPR002401">
    <property type="entry name" value="Cyt_P450_E_grp-I"/>
</dbReference>
<dbReference type="GO" id="GO:0020037">
    <property type="term" value="F:heme binding"/>
    <property type="evidence" value="ECO:0007669"/>
    <property type="project" value="InterPro"/>
</dbReference>
<accession>A0AAN9YVY0</accession>
<keyword evidence="6 8" id="KW-0503">Monooxygenase</keyword>
<evidence type="ECO:0000256" key="2">
    <source>
        <dbReference type="ARBA" id="ARBA00010617"/>
    </source>
</evidence>
<sequence>MDSRMDPVGRKARRQYILMTAVTVALASTLALKLMWFRSGPLTIQDKVFGILVVLACVYTQTEPRGWHEYYRKNAQNGCVPLPAYPNNQFGLRYFLESARSIRTHTLLESRNQCFTELGHTFIHKLFPEISLTINTNDPDNVKTILATSFEDWDIPRTRIQGLLPLLGRHSIFMTNGPEWQHARAMLRPAFVRDQISDIRCFDKHISKMIDRVPKDGRPFDLQALFAMLTIDTISDFMFGQSTDILGTAPANALEFGACFDRSTYQVAKRARLGWLTQRLPDRGLKADTDFLKKYVVEYVEDVKRLNEKGMGMQAESRKYVFLNELLQSGEPDEVIRDQLLSIFLAGRDTTTSVLSYLFAQLSRHPDVVAKIQLEIQDLGEPNPSWEQLRGMKYLNGAIKEALRLNPPVATNAREAVRDTILPMGGGPDGKSPTFIPKGTLARYQPWSMHRREDVYGSDANEFRPERWQDLRVTFQYLPFNAGPRICIGQQFALTQIAFITFRILQAFKTIESRDDRPVILKLGTNTSMLHGCWVSMTM</sequence>
<reference evidence="10 11" key="1">
    <citation type="submission" date="2024-02" db="EMBL/GenBank/DDBJ databases">
        <title>De novo assembly and annotation of 12 fungi associated with fruit tree decline syndrome in Ontario, Canada.</title>
        <authorList>
            <person name="Sulman M."/>
            <person name="Ellouze W."/>
            <person name="Ilyukhin E."/>
        </authorList>
    </citation>
    <scope>NUCLEOTIDE SEQUENCE [LARGE SCALE GENOMIC DNA]</scope>
    <source>
        <strain evidence="10 11">M11/M66-122</strain>
    </source>
</reference>
<evidence type="ECO:0008006" key="12">
    <source>
        <dbReference type="Google" id="ProtNLM"/>
    </source>
</evidence>